<name>A0A7W3N302_9ACTN</name>
<sequence>MTISPDEERPVDLVDDEIEILPDQTVDDTDTGWGEWRGDDDSRLLSERPPHW</sequence>
<dbReference type="EMBL" id="JACJII010000001">
    <property type="protein sequence ID" value="MBA9006624.1"/>
    <property type="molecule type" value="Genomic_DNA"/>
</dbReference>
<dbReference type="AlphaFoldDB" id="A0A7W3N302"/>
<keyword evidence="3" id="KW-1185">Reference proteome</keyword>
<evidence type="ECO:0000313" key="3">
    <source>
        <dbReference type="Proteomes" id="UP000539313"/>
    </source>
</evidence>
<organism evidence="2 3">
    <name type="scientific">Thermomonospora cellulosilytica</name>
    <dbReference type="NCBI Taxonomy" id="1411118"/>
    <lineage>
        <taxon>Bacteria</taxon>
        <taxon>Bacillati</taxon>
        <taxon>Actinomycetota</taxon>
        <taxon>Actinomycetes</taxon>
        <taxon>Streptosporangiales</taxon>
        <taxon>Thermomonosporaceae</taxon>
        <taxon>Thermomonospora</taxon>
    </lineage>
</organism>
<evidence type="ECO:0000256" key="1">
    <source>
        <dbReference type="SAM" id="MobiDB-lite"/>
    </source>
</evidence>
<gene>
    <name evidence="2" type="ORF">HNR21_005506</name>
</gene>
<protein>
    <submittedName>
        <fullName evidence="2">Uncharacterized protein</fullName>
    </submittedName>
</protein>
<reference evidence="2 3" key="1">
    <citation type="submission" date="2020-08" db="EMBL/GenBank/DDBJ databases">
        <title>Sequencing the genomes of 1000 actinobacteria strains.</title>
        <authorList>
            <person name="Klenk H.-P."/>
        </authorList>
    </citation>
    <scope>NUCLEOTIDE SEQUENCE [LARGE SCALE GENOMIC DNA]</scope>
    <source>
        <strain evidence="2 3">DSM 45823</strain>
    </source>
</reference>
<evidence type="ECO:0000313" key="2">
    <source>
        <dbReference type="EMBL" id="MBA9006624.1"/>
    </source>
</evidence>
<feature type="region of interest" description="Disordered" evidence="1">
    <location>
        <begin position="24"/>
        <end position="52"/>
    </location>
</feature>
<dbReference type="Proteomes" id="UP000539313">
    <property type="component" value="Unassembled WGS sequence"/>
</dbReference>
<comment type="caution">
    <text evidence="2">The sequence shown here is derived from an EMBL/GenBank/DDBJ whole genome shotgun (WGS) entry which is preliminary data.</text>
</comment>
<proteinExistence type="predicted"/>
<dbReference type="RefSeq" id="WP_182707475.1">
    <property type="nucleotide sequence ID" value="NZ_JACJII010000001.1"/>
</dbReference>
<accession>A0A7W3N302</accession>
<feature type="compositionally biased region" description="Basic and acidic residues" evidence="1">
    <location>
        <begin position="36"/>
        <end position="52"/>
    </location>
</feature>